<dbReference type="RefSeq" id="WP_106243079.1">
    <property type="nucleotide sequence ID" value="NZ_PVZC01000002.1"/>
</dbReference>
<organism evidence="2 3">
    <name type="scientific">Allonocardiopsis opalescens</name>
    <dbReference type="NCBI Taxonomy" id="1144618"/>
    <lineage>
        <taxon>Bacteria</taxon>
        <taxon>Bacillati</taxon>
        <taxon>Actinomycetota</taxon>
        <taxon>Actinomycetes</taxon>
        <taxon>Streptosporangiales</taxon>
        <taxon>Allonocardiopsis</taxon>
    </lineage>
</organism>
<accession>A0A2T0QAE5</accession>
<dbReference type="EMBL" id="PVZC01000002">
    <property type="protein sequence ID" value="PRY00886.1"/>
    <property type="molecule type" value="Genomic_DNA"/>
</dbReference>
<evidence type="ECO:0000313" key="2">
    <source>
        <dbReference type="EMBL" id="PRY00886.1"/>
    </source>
</evidence>
<protein>
    <submittedName>
        <fullName evidence="2">Uncharacterized protein</fullName>
    </submittedName>
</protein>
<dbReference type="AlphaFoldDB" id="A0A2T0QAE5"/>
<feature type="region of interest" description="Disordered" evidence="1">
    <location>
        <begin position="92"/>
        <end position="119"/>
    </location>
</feature>
<gene>
    <name evidence="2" type="ORF">CLV72_102518</name>
</gene>
<dbReference type="Proteomes" id="UP000237846">
    <property type="component" value="Unassembled WGS sequence"/>
</dbReference>
<evidence type="ECO:0000256" key="1">
    <source>
        <dbReference type="SAM" id="MobiDB-lite"/>
    </source>
</evidence>
<reference evidence="2 3" key="1">
    <citation type="submission" date="2018-03" db="EMBL/GenBank/DDBJ databases">
        <title>Genomic Encyclopedia of Archaeal and Bacterial Type Strains, Phase II (KMG-II): from individual species to whole genera.</title>
        <authorList>
            <person name="Goeker M."/>
        </authorList>
    </citation>
    <scope>NUCLEOTIDE SEQUENCE [LARGE SCALE GENOMIC DNA]</scope>
    <source>
        <strain evidence="2 3">DSM 45601</strain>
    </source>
</reference>
<dbReference type="NCBIfam" id="NF038403">
    <property type="entry name" value="perm_prefix_1"/>
    <property type="match status" value="1"/>
</dbReference>
<keyword evidence="3" id="KW-1185">Reference proteome</keyword>
<evidence type="ECO:0000313" key="3">
    <source>
        <dbReference type="Proteomes" id="UP000237846"/>
    </source>
</evidence>
<name>A0A2T0QAE5_9ACTN</name>
<sequence>MEPNAAPGALESEGPVIGAYLRELGRRLRAQRRPAGFTADVLAELAGGLADAAAKHRRAGLDPHSAQLRAVAEFGSARELADAYLEAVPVRPGPAAPGARPGARRLARPARPWSLGLNT</sequence>
<proteinExistence type="predicted"/>
<comment type="caution">
    <text evidence="2">The sequence shown here is derived from an EMBL/GenBank/DDBJ whole genome shotgun (WGS) entry which is preliminary data.</text>
</comment>
<dbReference type="InterPro" id="IPR047928">
    <property type="entry name" value="Perm_prefix_1"/>
</dbReference>